<evidence type="ECO:0000313" key="1">
    <source>
        <dbReference type="EMBL" id="KAG8001014.1"/>
    </source>
</evidence>
<gene>
    <name evidence="1" type="primary">CXADR.7</name>
    <name evidence="1" type="ORF">GBF38_004795</name>
</gene>
<sequence>MWNLPPSHLIDWSQLFHFLGQQEVGQGKKKAERQKQQQQRQHGNTTTQPLAVPGAFGGAGIRANSDCKTHATMDKQFFQLVIVALTAQGLEINTSNNKFVEKAVGENVKLDCFFTTGPEDEGMLEIEWSVKSVRHPMEMAGVLLYTAEHIYNNLYEHLKGRVYFDAQDPEKGDAAIHLSQLTQQDTGLYYCQVKKAPGIQRIKAVLRVLERSSKPKCYSTEEDGEFGKTKVLHCGSEEGAAPIWYRWSRLPPWEHLPSLAVLDQTAGTLTIPYFSESDAGSYKCVAINRVGQEKCILEVNIPYSPSVEIIAGSVAGTVATIGIIAYVTYFTIRRRRRELENSNEIVEDASPPTPR</sequence>
<accession>A0ACB7EG49</accession>
<comment type="caution">
    <text evidence="1">The sequence shown here is derived from an EMBL/GenBank/DDBJ whole genome shotgun (WGS) entry which is preliminary data.</text>
</comment>
<reference evidence="1" key="1">
    <citation type="submission" date="2020-04" db="EMBL/GenBank/DDBJ databases">
        <title>A chromosome-scale assembly and high-density genetic map of the yellow drum (Nibea albiflora) genome.</title>
        <authorList>
            <person name="Xu D."/>
            <person name="Zhang W."/>
            <person name="Chen R."/>
            <person name="Tan P."/>
            <person name="Wang L."/>
            <person name="Song H."/>
            <person name="Tian L."/>
            <person name="Zhu Q."/>
            <person name="Wang B."/>
        </authorList>
    </citation>
    <scope>NUCLEOTIDE SEQUENCE</scope>
    <source>
        <strain evidence="1">ZJHYS-2018</strain>
    </source>
</reference>
<keyword evidence="2" id="KW-1185">Reference proteome</keyword>
<dbReference type="EMBL" id="CM024795">
    <property type="protein sequence ID" value="KAG8001014.1"/>
    <property type="molecule type" value="Genomic_DNA"/>
</dbReference>
<protein>
    <submittedName>
        <fullName evidence="1">Coxsackievirus and adenovirus receptor-like protein</fullName>
    </submittedName>
</protein>
<evidence type="ECO:0000313" key="2">
    <source>
        <dbReference type="Proteomes" id="UP000805704"/>
    </source>
</evidence>
<organism evidence="1 2">
    <name type="scientific">Nibea albiflora</name>
    <name type="common">Yellow drum</name>
    <name type="synonym">Corvina albiflora</name>
    <dbReference type="NCBI Taxonomy" id="240163"/>
    <lineage>
        <taxon>Eukaryota</taxon>
        <taxon>Metazoa</taxon>
        <taxon>Chordata</taxon>
        <taxon>Craniata</taxon>
        <taxon>Vertebrata</taxon>
        <taxon>Euteleostomi</taxon>
        <taxon>Actinopterygii</taxon>
        <taxon>Neopterygii</taxon>
        <taxon>Teleostei</taxon>
        <taxon>Neoteleostei</taxon>
        <taxon>Acanthomorphata</taxon>
        <taxon>Eupercaria</taxon>
        <taxon>Sciaenidae</taxon>
        <taxon>Nibea</taxon>
    </lineage>
</organism>
<dbReference type="Proteomes" id="UP000805704">
    <property type="component" value="Chromosome 7"/>
</dbReference>
<name>A0ACB7EG49_NIBAL</name>
<proteinExistence type="predicted"/>